<dbReference type="OrthoDB" id="5425448at2759"/>
<proteinExistence type="predicted"/>
<feature type="region of interest" description="Disordered" evidence="1">
    <location>
        <begin position="693"/>
        <end position="721"/>
    </location>
</feature>
<organism evidence="2 3">
    <name type="scientific">Trichoderma cornu-damae</name>
    <dbReference type="NCBI Taxonomy" id="654480"/>
    <lineage>
        <taxon>Eukaryota</taxon>
        <taxon>Fungi</taxon>
        <taxon>Dikarya</taxon>
        <taxon>Ascomycota</taxon>
        <taxon>Pezizomycotina</taxon>
        <taxon>Sordariomycetes</taxon>
        <taxon>Hypocreomycetidae</taxon>
        <taxon>Hypocreales</taxon>
        <taxon>Hypocreaceae</taxon>
        <taxon>Trichoderma</taxon>
    </lineage>
</organism>
<sequence>MELPPDIDVRRLLGSIQELQRFSDSIRVYDGHRALYELDLHACWRYINSTCPPVSHPFHDFIDKLKVQKQDLWRTCIRDKASKLSNRENLCDALLQWDDAAPWVSYALVPKQNSPYGGGSEDGAETFLSPDNEMHSKFIVVAAQLSRIIGRKLELHFYDVLKKALANPSINRRLVLDVGRTIMSLRRRLAQWTQHWASGTALSAPLGDEACLGGGPAERAERVRNLCQILYFYFCYMRRRLSPDDQECMRTIEVRYPDSEEAVEEGFPQYESLEGFEEWLRFGDQPVSDVDFDCEMLPILASALFPNLLTRLASHASSCTALLSEDDPDGAAACPASRSPHCGLLSRLPKVSAAHSRTPFVQPKPSTTSYSPPPPAAFVELSRYFSNMTPTSRSVRPRSLGVSDVDPPVASHVQKGEVPDVLVRGIAGGEGGGDAVEALHEDVHVRGPDVGLIPLLARPHVAGGDAAGAGVEISGHAVEGAGHGVGVVLEMVGGGARPEGVELADVEEDLLAGGRGAAVVGGGVSVGGDVDVVGRRREVVVEVAEEGFVPEDGLDGGAAARGAGGPRAGGAGVARPAVEARDGELVAVEDGVEVDGDDGAGVERPQGEVDVADGVGRVGEPARGVVVAALGAGGEVGVQLPRLRRAEARRLGVDDARGGVVGAVGGGGEVLAERLGPRLRVAHGVALQRVRPVADGDGDGAVPDPEVVLPDQQRQRPRQDGRVVGVLDVDAHHARQQRRLRPVQVVQPRAVGDEAEALDEVQQVLDRVARDAHKGAPRAQKALDDPVRVPVVRLAEAPAGDDERAADRDEAAGARRAVGRGARVAARQVGPHVDDGRDELPDDGVVELGEEDGVRREAGSGHLLELAAGVCKVRRQKVLQRGVVPEGLGEPVEGGLDFCERSFGRPGLEPRPSVHIVRALASDGLAT</sequence>
<feature type="compositionally biased region" description="Low complexity" evidence="1">
    <location>
        <begin position="814"/>
        <end position="827"/>
    </location>
</feature>
<feature type="region of interest" description="Disordered" evidence="1">
    <location>
        <begin position="798"/>
        <end position="827"/>
    </location>
</feature>
<comment type="caution">
    <text evidence="2">The sequence shown here is derived from an EMBL/GenBank/DDBJ whole genome shotgun (WGS) entry which is preliminary data.</text>
</comment>
<feature type="compositionally biased region" description="Low complexity" evidence="1">
    <location>
        <begin position="693"/>
        <end position="712"/>
    </location>
</feature>
<protein>
    <submittedName>
        <fullName evidence="2">Uncharacterized protein</fullName>
    </submittedName>
</protein>
<accession>A0A9P8TUP1</accession>
<evidence type="ECO:0000256" key="1">
    <source>
        <dbReference type="SAM" id="MobiDB-lite"/>
    </source>
</evidence>
<name>A0A9P8TUP1_9HYPO</name>
<evidence type="ECO:0000313" key="2">
    <source>
        <dbReference type="EMBL" id="KAH6604374.1"/>
    </source>
</evidence>
<evidence type="ECO:0000313" key="3">
    <source>
        <dbReference type="Proteomes" id="UP000827724"/>
    </source>
</evidence>
<dbReference type="EMBL" id="JAIWOZ010000006">
    <property type="protein sequence ID" value="KAH6604374.1"/>
    <property type="molecule type" value="Genomic_DNA"/>
</dbReference>
<gene>
    <name evidence="2" type="ORF">Trco_007820</name>
</gene>
<reference evidence="2" key="1">
    <citation type="submission" date="2021-08" db="EMBL/GenBank/DDBJ databases">
        <title>Chromosome-Level Trichoderma cornu-damae using Hi-C Data.</title>
        <authorList>
            <person name="Kim C.S."/>
        </authorList>
    </citation>
    <scope>NUCLEOTIDE SEQUENCE</scope>
    <source>
        <strain evidence="2">KA19-0412C</strain>
    </source>
</reference>
<keyword evidence="3" id="KW-1185">Reference proteome</keyword>
<dbReference type="AlphaFoldDB" id="A0A9P8TUP1"/>
<feature type="compositionally biased region" description="Basic and acidic residues" evidence="1">
    <location>
        <begin position="801"/>
        <end position="813"/>
    </location>
</feature>
<dbReference type="Proteomes" id="UP000827724">
    <property type="component" value="Unassembled WGS sequence"/>
</dbReference>